<dbReference type="InterPro" id="IPR013107">
    <property type="entry name" value="Acyl-CoA_DH_C"/>
</dbReference>
<evidence type="ECO:0000313" key="4">
    <source>
        <dbReference type="EMBL" id="QPI39358.1"/>
    </source>
</evidence>
<dbReference type="PANTHER" id="PTHR43884:SF12">
    <property type="entry name" value="ISOVALERYL-COA DEHYDROGENASE, MITOCHONDRIAL-RELATED"/>
    <property type="match status" value="1"/>
</dbReference>
<evidence type="ECO:0000256" key="1">
    <source>
        <dbReference type="ARBA" id="ARBA00023002"/>
    </source>
</evidence>
<dbReference type="PIRSF" id="PIRSF016578">
    <property type="entry name" value="HsaA"/>
    <property type="match status" value="1"/>
</dbReference>
<protein>
    <submittedName>
        <fullName evidence="4">Hydroxylase</fullName>
    </submittedName>
</protein>
<dbReference type="Gene3D" id="2.40.110.10">
    <property type="entry name" value="Butyryl-CoA Dehydrogenase, subunit A, domain 2"/>
    <property type="match status" value="1"/>
</dbReference>
<dbReference type="Gene3D" id="1.20.140.10">
    <property type="entry name" value="Butyryl-CoA Dehydrogenase, subunit A, domain 3"/>
    <property type="match status" value="1"/>
</dbReference>
<keyword evidence="1" id="KW-0560">Oxidoreductase</keyword>
<dbReference type="EMBL" id="CP065047">
    <property type="protein sequence ID" value="QPI39358.1"/>
    <property type="molecule type" value="Genomic_DNA"/>
</dbReference>
<gene>
    <name evidence="4" type="ORF">I2456_07795</name>
    <name evidence="3" type="ORF">MKUB_14190</name>
</gene>
<dbReference type="GO" id="GO:0050660">
    <property type="term" value="F:flavin adenine dinucleotide binding"/>
    <property type="evidence" value="ECO:0007669"/>
    <property type="project" value="InterPro"/>
</dbReference>
<evidence type="ECO:0000313" key="6">
    <source>
        <dbReference type="Proteomes" id="UP000663583"/>
    </source>
</evidence>
<sequence length="379" mass="40038">MSNPHLATEDVETLAAQIGAAAQQFSPQIDRDRGLPQELLAQLNQAGLLRATMPREVDALELAPGPALRCAEAVARGDTSAGWCVSIAITSALLVAYLPAATRDEMFGGGRGVAAGVWAPRGKAKSVAGGVVVSGRWSFCSGITHADMMFAGCFIDDGRVPSVVALPKSDLEVLDTWHTLGLRGTGSHDTVADEVFVPTERVFSVFDGPVLDRPLYRFPVFGFFALCIGAAALGNARAAIDDLTELASGKRGLGSTRSLAERPATQAAVATAEAALGGARALYYEAIDLAWQASHDVQPVRVDLRNRLRLAATHAVRTSADVVRTMYDLAGGSAIYDGAPLQRRFRDAFTATAHFQVNEASRELPGRLLLGQPADASML</sequence>
<dbReference type="Pfam" id="PF08028">
    <property type="entry name" value="Acyl-CoA_dh_2"/>
    <property type="match status" value="1"/>
</dbReference>
<feature type="domain" description="Acyl-CoA dehydrogenase C-terminal" evidence="2">
    <location>
        <begin position="226"/>
        <end position="358"/>
    </location>
</feature>
<evidence type="ECO:0000313" key="3">
    <source>
        <dbReference type="EMBL" id="GFG63929.1"/>
    </source>
</evidence>
<proteinExistence type="predicted"/>
<dbReference type="AlphaFoldDB" id="A0AAX1JDD2"/>
<dbReference type="RefSeq" id="WP_085074092.1">
    <property type="nucleotide sequence ID" value="NZ_BLKU01000003.1"/>
</dbReference>
<dbReference type="KEGG" id="mku:I2456_07795"/>
<reference evidence="3" key="2">
    <citation type="submission" date="2020-02" db="EMBL/GenBank/DDBJ databases">
        <authorList>
            <person name="Matsumoto Y."/>
            <person name="Kinjo T."/>
            <person name="Motooka D."/>
            <person name="Nabeya D."/>
            <person name="Jung N."/>
            <person name="Uechi K."/>
            <person name="Horii T."/>
            <person name="Iida T."/>
            <person name="Fujita J."/>
            <person name="Nakamura S."/>
        </authorList>
    </citation>
    <scope>NUCLEOTIDE SEQUENCE</scope>
    <source>
        <strain evidence="3">JCM 13573</strain>
    </source>
</reference>
<dbReference type="InterPro" id="IPR046373">
    <property type="entry name" value="Acyl-CoA_Oxase/DH_mid-dom_sf"/>
</dbReference>
<dbReference type="PANTHER" id="PTHR43884">
    <property type="entry name" value="ACYL-COA DEHYDROGENASE"/>
    <property type="match status" value="1"/>
</dbReference>
<evidence type="ECO:0000313" key="5">
    <source>
        <dbReference type="Proteomes" id="UP000465306"/>
    </source>
</evidence>
<dbReference type="InterPro" id="IPR036250">
    <property type="entry name" value="AcylCo_DH-like_C"/>
</dbReference>
<keyword evidence="5" id="KW-1185">Reference proteome</keyword>
<evidence type="ECO:0000259" key="2">
    <source>
        <dbReference type="Pfam" id="PF08028"/>
    </source>
</evidence>
<name>A0AAX1JDD2_9MYCO</name>
<dbReference type="InterPro" id="IPR037069">
    <property type="entry name" value="AcylCoA_DH/ox_N_sf"/>
</dbReference>
<dbReference type="InterPro" id="IPR009100">
    <property type="entry name" value="AcylCoA_DH/oxidase_NM_dom_sf"/>
</dbReference>
<reference evidence="3 5" key="1">
    <citation type="journal article" date="2019" name="Emerg. Microbes Infect.">
        <title>Comprehensive subspecies identification of 175 nontuberculous mycobacteria species based on 7547 genomic profiles.</title>
        <authorList>
            <person name="Matsumoto Y."/>
            <person name="Kinjo T."/>
            <person name="Motooka D."/>
            <person name="Nabeya D."/>
            <person name="Jung N."/>
            <person name="Uechi K."/>
            <person name="Horii T."/>
            <person name="Iida T."/>
            <person name="Fujita J."/>
            <person name="Nakamura S."/>
        </authorList>
    </citation>
    <scope>NUCLEOTIDE SEQUENCE [LARGE SCALE GENOMIC DNA]</scope>
    <source>
        <strain evidence="3 5">JCM 13573</strain>
    </source>
</reference>
<reference evidence="4" key="3">
    <citation type="submission" date="2020-11" db="EMBL/GenBank/DDBJ databases">
        <title>Intraspecies plasmid and genomic variation of Mycobacterium kubicae revealed by the complete genome sequences of two clinical isolates.</title>
        <authorList>
            <person name="Hendrix J.R."/>
            <person name="Epperson L.E."/>
            <person name="Honda J.R."/>
            <person name="Strong M."/>
        </authorList>
    </citation>
    <scope>NUCLEOTIDE SEQUENCE</scope>
    <source>
        <strain evidence="4">JCM 13573</strain>
    </source>
</reference>
<organism evidence="4 6">
    <name type="scientific">Mycobacterium kubicae</name>
    <dbReference type="NCBI Taxonomy" id="120959"/>
    <lineage>
        <taxon>Bacteria</taxon>
        <taxon>Bacillati</taxon>
        <taxon>Actinomycetota</taxon>
        <taxon>Actinomycetes</taxon>
        <taxon>Mycobacteriales</taxon>
        <taxon>Mycobacteriaceae</taxon>
        <taxon>Mycobacterium</taxon>
        <taxon>Mycobacterium simiae complex</taxon>
    </lineage>
</organism>
<dbReference type="Proteomes" id="UP000465306">
    <property type="component" value="Unassembled WGS sequence"/>
</dbReference>
<dbReference type="Gene3D" id="1.10.540.10">
    <property type="entry name" value="Acyl-CoA dehydrogenase/oxidase, N-terminal domain"/>
    <property type="match status" value="1"/>
</dbReference>
<dbReference type="GO" id="GO:0006552">
    <property type="term" value="P:L-leucine catabolic process"/>
    <property type="evidence" value="ECO:0007669"/>
    <property type="project" value="TreeGrafter"/>
</dbReference>
<dbReference type="SUPFAM" id="SSF56645">
    <property type="entry name" value="Acyl-CoA dehydrogenase NM domain-like"/>
    <property type="match status" value="1"/>
</dbReference>
<dbReference type="Proteomes" id="UP000663583">
    <property type="component" value="Chromosome"/>
</dbReference>
<dbReference type="GO" id="GO:0008470">
    <property type="term" value="F:3-methylbutanoyl-CoA dehydrogenase activity"/>
    <property type="evidence" value="ECO:0007669"/>
    <property type="project" value="TreeGrafter"/>
</dbReference>
<dbReference type="SUPFAM" id="SSF47203">
    <property type="entry name" value="Acyl-CoA dehydrogenase C-terminal domain-like"/>
    <property type="match status" value="1"/>
</dbReference>
<accession>A0AAX1JDD2</accession>
<dbReference type="EMBL" id="BLKU01000003">
    <property type="protein sequence ID" value="GFG63929.1"/>
    <property type="molecule type" value="Genomic_DNA"/>
</dbReference>